<dbReference type="InterPro" id="IPR037185">
    <property type="entry name" value="EmrE-like"/>
</dbReference>
<gene>
    <name evidence="3" type="primary">LOC109466551</name>
</gene>
<feature type="transmembrane region" description="Helical" evidence="1">
    <location>
        <begin position="173"/>
        <end position="202"/>
    </location>
</feature>
<feature type="transmembrane region" description="Helical" evidence="1">
    <location>
        <begin position="268"/>
        <end position="290"/>
    </location>
</feature>
<dbReference type="GO" id="GO:0016020">
    <property type="term" value="C:membrane"/>
    <property type="evidence" value="ECO:0007669"/>
    <property type="project" value="TreeGrafter"/>
</dbReference>
<feature type="transmembrane region" description="Helical" evidence="1">
    <location>
        <begin position="242"/>
        <end position="262"/>
    </location>
</feature>
<keyword evidence="1" id="KW-1133">Transmembrane helix</keyword>
<dbReference type="SUPFAM" id="SSF103481">
    <property type="entry name" value="Multidrug resistance efflux transporter EmrE"/>
    <property type="match status" value="2"/>
</dbReference>
<reference evidence="3" key="1">
    <citation type="submission" date="2025-08" db="UniProtKB">
        <authorList>
            <consortium name="RefSeq"/>
        </authorList>
    </citation>
    <scope>IDENTIFICATION</scope>
    <source>
        <tissue evidence="3">Gonad</tissue>
    </source>
</reference>
<keyword evidence="1" id="KW-0472">Membrane</keyword>
<evidence type="ECO:0000256" key="1">
    <source>
        <dbReference type="SAM" id="Phobius"/>
    </source>
</evidence>
<feature type="transmembrane region" description="Helical" evidence="1">
    <location>
        <begin position="214"/>
        <end position="235"/>
    </location>
</feature>
<feature type="transmembrane region" description="Helical" evidence="1">
    <location>
        <begin position="144"/>
        <end position="161"/>
    </location>
</feature>
<dbReference type="RefSeq" id="XP_019619842.1">
    <property type="nucleotide sequence ID" value="XM_019764283.1"/>
</dbReference>
<sequence>AVSCTLFGAFASQFMALSSQAGVPGLQLIFLMKLTQLLCVLVILPFVRPKLTTEDAPQALTLSATTVTDNLGTVLMFLSFVYVVPGVAFGVIQGAIPVSTACVGFLFLGERLDAIDSGGILCSAAGVVLVAVGMSTAADSSSHPQLTLAIGILLPLAAAFTKGPNNVLMRSLLGVRGVSVVTVVLYVQLAGTPALLAATLLLETPHWAMSARTAGYVIGLGLCDTFSSLSVKLVLGQEKAGVTAALMTLVIPFTILLDSVFQSHVPNLLEAAGVTLVLLGTAAVGARTWWKHRQDSRRTWLLERMNFLTSQPDDVKHAAGL</sequence>
<feature type="transmembrane region" description="Helical" evidence="1">
    <location>
        <begin position="28"/>
        <end position="47"/>
    </location>
</feature>
<feature type="transmembrane region" description="Helical" evidence="1">
    <location>
        <begin position="59"/>
        <end position="81"/>
    </location>
</feature>
<feature type="transmembrane region" description="Helical" evidence="1">
    <location>
        <begin position="120"/>
        <end position="138"/>
    </location>
</feature>
<proteinExistence type="predicted"/>
<dbReference type="PANTHER" id="PTHR22911">
    <property type="entry name" value="ACYL-MALONYL CONDENSING ENZYME-RELATED"/>
    <property type="match status" value="1"/>
</dbReference>
<organism evidence="2 3">
    <name type="scientific">Branchiostoma belcheri</name>
    <name type="common">Amphioxus</name>
    <dbReference type="NCBI Taxonomy" id="7741"/>
    <lineage>
        <taxon>Eukaryota</taxon>
        <taxon>Metazoa</taxon>
        <taxon>Chordata</taxon>
        <taxon>Cephalochordata</taxon>
        <taxon>Leptocardii</taxon>
        <taxon>Amphioxiformes</taxon>
        <taxon>Branchiostomatidae</taxon>
        <taxon>Branchiostoma</taxon>
    </lineage>
</organism>
<name>A0A6P4YMC1_BRABE</name>
<dbReference type="KEGG" id="bbel:109466551"/>
<keyword evidence="1" id="KW-0812">Transmembrane</keyword>
<feature type="non-terminal residue" evidence="3">
    <location>
        <position position="1"/>
    </location>
</feature>
<dbReference type="OrthoDB" id="10056957at2759"/>
<evidence type="ECO:0000313" key="2">
    <source>
        <dbReference type="Proteomes" id="UP000515135"/>
    </source>
</evidence>
<dbReference type="Proteomes" id="UP000515135">
    <property type="component" value="Unplaced"/>
</dbReference>
<feature type="transmembrane region" description="Helical" evidence="1">
    <location>
        <begin position="87"/>
        <end position="108"/>
    </location>
</feature>
<dbReference type="PANTHER" id="PTHR22911:SF137">
    <property type="entry name" value="SOLUTE CARRIER FAMILY 35 MEMBER G2-RELATED"/>
    <property type="match status" value="1"/>
</dbReference>
<dbReference type="AlphaFoldDB" id="A0A6P4YMC1"/>
<accession>A0A6P4YMC1</accession>
<protein>
    <submittedName>
        <fullName evidence="3">Probable transport protein YPL264C</fullName>
    </submittedName>
</protein>
<dbReference type="GeneID" id="109466551"/>
<keyword evidence="2" id="KW-1185">Reference proteome</keyword>
<evidence type="ECO:0000313" key="3">
    <source>
        <dbReference type="RefSeq" id="XP_019619842.1"/>
    </source>
</evidence>